<protein>
    <recommendedName>
        <fullName evidence="4">Lipoprotein</fullName>
    </recommendedName>
</protein>
<dbReference type="RefSeq" id="WP_206722935.1">
    <property type="nucleotide sequence ID" value="NZ_CP071090.1"/>
</dbReference>
<name>A0ABX7NR56_9BACT</name>
<proteinExistence type="predicted"/>
<accession>A0ABX7NR56</accession>
<feature type="region of interest" description="Disordered" evidence="1">
    <location>
        <begin position="151"/>
        <end position="176"/>
    </location>
</feature>
<evidence type="ECO:0000313" key="3">
    <source>
        <dbReference type="Proteomes" id="UP000662747"/>
    </source>
</evidence>
<sequence length="176" mass="19050">MSKWKLSLFSSRRVTSDSIRRALCVGWLVVGLGLAGCPGGPEGPLREIEVGTGRSFTPIEEDATLELNSGGQGSQHVFVSLRAWELTNLKTEVKLSLERVSDGAQLSAPYKVNLRFSRPTQEGEPAKLEGLLLVVNDPAEAVGREVRINASFESDDGEHGTDSRSGTLQWAQNAFP</sequence>
<keyword evidence="3" id="KW-1185">Reference proteome</keyword>
<dbReference type="Proteomes" id="UP000662747">
    <property type="component" value="Chromosome"/>
</dbReference>
<gene>
    <name evidence="2" type="ORF">JY651_40250</name>
</gene>
<evidence type="ECO:0000256" key="1">
    <source>
        <dbReference type="SAM" id="MobiDB-lite"/>
    </source>
</evidence>
<feature type="compositionally biased region" description="Polar residues" evidence="1">
    <location>
        <begin position="163"/>
        <end position="176"/>
    </location>
</feature>
<organism evidence="2 3">
    <name type="scientific">Pyxidicoccus parkwayensis</name>
    <dbReference type="NCBI Taxonomy" id="2813578"/>
    <lineage>
        <taxon>Bacteria</taxon>
        <taxon>Pseudomonadati</taxon>
        <taxon>Myxococcota</taxon>
        <taxon>Myxococcia</taxon>
        <taxon>Myxococcales</taxon>
        <taxon>Cystobacterineae</taxon>
        <taxon>Myxococcaceae</taxon>
        <taxon>Pyxidicoccus</taxon>
    </lineage>
</organism>
<reference evidence="2 3" key="1">
    <citation type="submission" date="2021-02" db="EMBL/GenBank/DDBJ databases">
        <title>De Novo genome assembly of isolated myxobacteria.</title>
        <authorList>
            <person name="Stevens D.C."/>
        </authorList>
    </citation>
    <scope>NUCLEOTIDE SEQUENCE [LARGE SCALE GENOMIC DNA]</scope>
    <source>
        <strain evidence="3">SCPEA02</strain>
    </source>
</reference>
<evidence type="ECO:0000313" key="2">
    <source>
        <dbReference type="EMBL" id="QSQ21357.1"/>
    </source>
</evidence>
<evidence type="ECO:0008006" key="4">
    <source>
        <dbReference type="Google" id="ProtNLM"/>
    </source>
</evidence>
<dbReference type="EMBL" id="CP071090">
    <property type="protein sequence ID" value="QSQ21357.1"/>
    <property type="molecule type" value="Genomic_DNA"/>
</dbReference>